<evidence type="ECO:0000313" key="2">
    <source>
        <dbReference type="EMBL" id="OAQ64518.1"/>
    </source>
</evidence>
<dbReference type="AlphaFoldDB" id="A0A179FGP9"/>
<keyword evidence="1" id="KW-0560">Oxidoreductase</keyword>
<gene>
    <name evidence="2" type="ORF">VFPPC_05780</name>
</gene>
<dbReference type="Pfam" id="PF00106">
    <property type="entry name" value="adh_short"/>
    <property type="match status" value="1"/>
</dbReference>
<dbReference type="InterPro" id="IPR036291">
    <property type="entry name" value="NAD(P)-bd_dom_sf"/>
</dbReference>
<dbReference type="RefSeq" id="XP_018141832.1">
    <property type="nucleotide sequence ID" value="XM_018284919.1"/>
</dbReference>
<dbReference type="Proteomes" id="UP000078397">
    <property type="component" value="Unassembled WGS sequence"/>
</dbReference>
<dbReference type="PRINTS" id="PR00081">
    <property type="entry name" value="GDHRDH"/>
</dbReference>
<protein>
    <submittedName>
        <fullName evidence="2">Short-chain dehydrogenase</fullName>
    </submittedName>
</protein>
<keyword evidence="3" id="KW-1185">Reference proteome</keyword>
<dbReference type="GO" id="GO:0016491">
    <property type="term" value="F:oxidoreductase activity"/>
    <property type="evidence" value="ECO:0007669"/>
    <property type="project" value="UniProtKB-KW"/>
</dbReference>
<proteinExistence type="predicted"/>
<dbReference type="PANTHER" id="PTHR43157:SF31">
    <property type="entry name" value="PHOSPHATIDYLINOSITOL-GLYCAN BIOSYNTHESIS CLASS F PROTEIN"/>
    <property type="match status" value="1"/>
</dbReference>
<dbReference type="Gene3D" id="3.40.50.720">
    <property type="entry name" value="NAD(P)-binding Rossmann-like Domain"/>
    <property type="match status" value="1"/>
</dbReference>
<dbReference type="KEGG" id="pchm:VFPPC_05780"/>
<sequence length="333" mass="37162">MSFPSFVYRQRIQRLPYPTGSYTDQTIIITGSNVGLGKEAARHFARLNANRVILAVRSLEKGQNAKEEIETSLRAANSNSKTDIQVWQLDMASYTSVEQFAARVNSELDRVDIFLANAGIASGKYYVVQGNNSMITVNVVSTFLLSAMVLPKMKETARKFGTRPTLTITTSGVHREAAGLVKRAAEAGELWPLVNDKETVEKHFDIQYPASKLLEIFGVREISEQSPRDNFPVTINCVNPGFCHSELSRDHPTWGFWFMKLVLARSTEVGSRNLVAAASMGGDSHGKYVSECIVEQPSEFLESQDGKKIQKMFWKELCGKLEEIRPGVTKNFL</sequence>
<name>A0A179FGP9_METCM</name>
<dbReference type="InterPro" id="IPR002347">
    <property type="entry name" value="SDR_fam"/>
</dbReference>
<reference evidence="2 3" key="1">
    <citation type="journal article" date="2016" name="PLoS Pathog.">
        <title>Biosynthesis of antibiotic leucinostatins in bio-control fungus Purpureocillium lilacinum and their inhibition on phytophthora revealed by genome mining.</title>
        <authorList>
            <person name="Wang G."/>
            <person name="Liu Z."/>
            <person name="Lin R."/>
            <person name="Li E."/>
            <person name="Mao Z."/>
            <person name="Ling J."/>
            <person name="Yang Y."/>
            <person name="Yin W.B."/>
            <person name="Xie B."/>
        </authorList>
    </citation>
    <scope>NUCLEOTIDE SEQUENCE [LARGE SCALE GENOMIC DNA]</scope>
    <source>
        <strain evidence="2">170</strain>
    </source>
</reference>
<dbReference type="PANTHER" id="PTHR43157">
    <property type="entry name" value="PHOSPHATIDYLINOSITOL-GLYCAN BIOSYNTHESIS CLASS F PROTEIN-RELATED"/>
    <property type="match status" value="1"/>
</dbReference>
<organism evidence="2 3">
    <name type="scientific">Pochonia chlamydosporia 170</name>
    <dbReference type="NCBI Taxonomy" id="1380566"/>
    <lineage>
        <taxon>Eukaryota</taxon>
        <taxon>Fungi</taxon>
        <taxon>Dikarya</taxon>
        <taxon>Ascomycota</taxon>
        <taxon>Pezizomycotina</taxon>
        <taxon>Sordariomycetes</taxon>
        <taxon>Hypocreomycetidae</taxon>
        <taxon>Hypocreales</taxon>
        <taxon>Clavicipitaceae</taxon>
        <taxon>Pochonia</taxon>
    </lineage>
</organism>
<evidence type="ECO:0000256" key="1">
    <source>
        <dbReference type="ARBA" id="ARBA00023002"/>
    </source>
</evidence>
<accession>A0A179FGP9</accession>
<dbReference type="STRING" id="1380566.A0A179FGP9"/>
<dbReference type="EMBL" id="LSBJ02000005">
    <property type="protein sequence ID" value="OAQ64518.1"/>
    <property type="molecule type" value="Genomic_DNA"/>
</dbReference>
<dbReference type="OrthoDB" id="542013at2759"/>
<comment type="caution">
    <text evidence="2">The sequence shown here is derived from an EMBL/GenBank/DDBJ whole genome shotgun (WGS) entry which is preliminary data.</text>
</comment>
<evidence type="ECO:0000313" key="3">
    <source>
        <dbReference type="Proteomes" id="UP000078397"/>
    </source>
</evidence>
<dbReference type="SUPFAM" id="SSF51735">
    <property type="entry name" value="NAD(P)-binding Rossmann-fold domains"/>
    <property type="match status" value="1"/>
</dbReference>
<dbReference type="GeneID" id="28848913"/>